<accession>A0A4D4MSX4</accession>
<dbReference type="Proteomes" id="UP000299211">
    <property type="component" value="Unassembled WGS sequence"/>
</dbReference>
<evidence type="ECO:0000256" key="1">
    <source>
        <dbReference type="SAM" id="MobiDB-lite"/>
    </source>
</evidence>
<proteinExistence type="predicted"/>
<evidence type="ECO:0000313" key="2">
    <source>
        <dbReference type="EMBL" id="GDY74555.1"/>
    </source>
</evidence>
<sequence>MDGDGSGVTPPEGVGAGDEPSTGSDGPGAGFLVLLLPGFGLAVLADGRGSVEAAGAETRAEGPCVEPAPPFDGLLPASPVAPALGGKAAGADGCARWLGGGEVSTRAAGVSSFWRGTGSQGALELPDRSVATMTTA</sequence>
<gene>
    <name evidence="2" type="ORF">SAV31267_040400</name>
</gene>
<dbReference type="EMBL" id="BJHY01000001">
    <property type="protein sequence ID" value="GDY74555.1"/>
    <property type="molecule type" value="Genomic_DNA"/>
</dbReference>
<feature type="region of interest" description="Disordered" evidence="1">
    <location>
        <begin position="1"/>
        <end position="28"/>
    </location>
</feature>
<comment type="caution">
    <text evidence="2">The sequence shown here is derived from an EMBL/GenBank/DDBJ whole genome shotgun (WGS) entry which is preliminary data.</text>
</comment>
<name>A0A4D4MSX4_STRAX</name>
<reference evidence="2 3" key="1">
    <citation type="submission" date="2019-04" db="EMBL/GenBank/DDBJ databases">
        <title>Draft genome sequences of Streptomyces avermitilis ATCC 31267.</title>
        <authorList>
            <person name="Komaki H."/>
            <person name="Tamura T."/>
            <person name="Hosoyama A."/>
        </authorList>
    </citation>
    <scope>NUCLEOTIDE SEQUENCE [LARGE SCALE GENOMIC DNA]</scope>
    <source>
        <strain evidence="2 3">ATCC 31267</strain>
    </source>
</reference>
<evidence type="ECO:0000313" key="3">
    <source>
        <dbReference type="Proteomes" id="UP000299211"/>
    </source>
</evidence>
<dbReference type="AlphaFoldDB" id="A0A4D4MSX4"/>
<organism evidence="2 3">
    <name type="scientific">Streptomyces avermitilis</name>
    <dbReference type="NCBI Taxonomy" id="33903"/>
    <lineage>
        <taxon>Bacteria</taxon>
        <taxon>Bacillati</taxon>
        <taxon>Actinomycetota</taxon>
        <taxon>Actinomycetes</taxon>
        <taxon>Kitasatosporales</taxon>
        <taxon>Streptomycetaceae</taxon>
        <taxon>Streptomyces</taxon>
    </lineage>
</organism>
<protein>
    <submittedName>
        <fullName evidence="2">Uncharacterized protein</fullName>
    </submittedName>
</protein>